<sequence length="412" mass="45506">MRVLISGASIAGPVLAYWLNRYGFTVTVVERAPALRKAGGHAVDLFRPAMQIVDRMGLIEPIQARKTGTEWLTIRPENSDRVHKVQVSKLIGAVSDQHVEIMRDDLSEIFYDATRHDVEYLFGDSIAAMTETAGGIDVAFEYTPARRFDLVIGADGLHSNVRRLVFGPESRFATWIGAYLAVMSIPDYLGLRDRMDGIMGVNRVVGVYSGAQMDDARAVFMFRPAAELGYHHRDIDRQKELLRRHFAGLGWEVPRLLDQEMDRASAFYFDSITQLRMDTWSRGRVSLVGDAGYCPGPAVGGSTSLAVFGAYVLAGELAEAGGDHTRAFPAYEHRIGEYVRRNRAFAVSAAKQLIPATRLNLWGLIQGTRVITSIPTPIARTLTGLGSRGLRLHNEITLKNYPQEAVVGGDPT</sequence>
<reference evidence="2 3" key="1">
    <citation type="submission" date="2020-08" db="EMBL/GenBank/DDBJ databases">
        <title>Sequencing the genomes of 1000 actinobacteria strains.</title>
        <authorList>
            <person name="Klenk H.-P."/>
        </authorList>
    </citation>
    <scope>NUCLEOTIDE SEQUENCE [LARGE SCALE GENOMIC DNA]</scope>
    <source>
        <strain evidence="2 3">DSM 46887</strain>
    </source>
</reference>
<accession>A0A7W9IBA8</accession>
<name>A0A7W9IBA8_9ACTN</name>
<dbReference type="EMBL" id="JACHMP010000001">
    <property type="protein sequence ID" value="MBB5817014.1"/>
    <property type="molecule type" value="Genomic_DNA"/>
</dbReference>
<evidence type="ECO:0000313" key="2">
    <source>
        <dbReference type="EMBL" id="MBB5817014.1"/>
    </source>
</evidence>
<dbReference type="InterPro" id="IPR002938">
    <property type="entry name" value="FAD-bd"/>
</dbReference>
<evidence type="ECO:0000313" key="3">
    <source>
        <dbReference type="Proteomes" id="UP000540685"/>
    </source>
</evidence>
<dbReference type="InterPro" id="IPR051704">
    <property type="entry name" value="FAD_aromatic-hydroxylase"/>
</dbReference>
<comment type="caution">
    <text evidence="2">The sequence shown here is derived from an EMBL/GenBank/DDBJ whole genome shotgun (WGS) entry which is preliminary data.</text>
</comment>
<dbReference type="InterPro" id="IPR036188">
    <property type="entry name" value="FAD/NAD-bd_sf"/>
</dbReference>
<gene>
    <name evidence="2" type="ORF">F4562_000076</name>
</gene>
<feature type="domain" description="FAD-binding" evidence="1">
    <location>
        <begin position="2"/>
        <end position="320"/>
    </location>
</feature>
<evidence type="ECO:0000259" key="1">
    <source>
        <dbReference type="Pfam" id="PF01494"/>
    </source>
</evidence>
<proteinExistence type="predicted"/>
<dbReference type="RefSeq" id="WP_184548367.1">
    <property type="nucleotide sequence ID" value="NZ_JACHMP010000001.1"/>
</dbReference>
<dbReference type="PANTHER" id="PTHR46865">
    <property type="entry name" value="OXIDOREDUCTASE-RELATED"/>
    <property type="match status" value="1"/>
</dbReference>
<dbReference type="Pfam" id="PF01494">
    <property type="entry name" value="FAD_binding_3"/>
    <property type="match status" value="1"/>
</dbReference>
<dbReference type="PRINTS" id="PR00420">
    <property type="entry name" value="RNGMNOXGNASE"/>
</dbReference>
<dbReference type="GO" id="GO:0071949">
    <property type="term" value="F:FAD binding"/>
    <property type="evidence" value="ECO:0007669"/>
    <property type="project" value="InterPro"/>
</dbReference>
<dbReference type="Proteomes" id="UP000540685">
    <property type="component" value="Unassembled WGS sequence"/>
</dbReference>
<dbReference type="Gene3D" id="3.50.50.60">
    <property type="entry name" value="FAD/NAD(P)-binding domain"/>
    <property type="match status" value="1"/>
</dbReference>
<keyword evidence="3" id="KW-1185">Reference proteome</keyword>
<dbReference type="AlphaFoldDB" id="A0A7W9IBA8"/>
<organism evidence="2 3">
    <name type="scientific">Streptosporangium becharense</name>
    <dbReference type="NCBI Taxonomy" id="1816182"/>
    <lineage>
        <taxon>Bacteria</taxon>
        <taxon>Bacillati</taxon>
        <taxon>Actinomycetota</taxon>
        <taxon>Actinomycetes</taxon>
        <taxon>Streptosporangiales</taxon>
        <taxon>Streptosporangiaceae</taxon>
        <taxon>Streptosporangium</taxon>
    </lineage>
</organism>
<dbReference type="Gene3D" id="3.30.9.10">
    <property type="entry name" value="D-Amino Acid Oxidase, subunit A, domain 2"/>
    <property type="match status" value="1"/>
</dbReference>
<dbReference type="SUPFAM" id="SSF51905">
    <property type="entry name" value="FAD/NAD(P)-binding domain"/>
    <property type="match status" value="1"/>
</dbReference>
<protein>
    <submittedName>
        <fullName evidence="2">2-polyprenyl-6-methoxyphenol hydroxylase-like FAD-dependent oxidoreductase</fullName>
    </submittedName>
</protein>
<dbReference type="PANTHER" id="PTHR46865:SF2">
    <property type="entry name" value="MONOOXYGENASE"/>
    <property type="match status" value="1"/>
</dbReference>